<keyword evidence="2" id="KW-1185">Reference proteome</keyword>
<sequence length="111" mass="13231">MKEYLKSYSGHSYPVSEDFFNSLKELRKQSVDFNHAWVIINNRRYHKTFGTIFARSLKGVLKLMYYREVDMDVMYYNGRIKHVKKYKNYSNGEGEQTFSRTVSDHIGLPCK</sequence>
<reference evidence="1 2" key="1">
    <citation type="journal article" date="2009" name="Gene">
        <title>Genome of a virulent bacteriophage Lb338-1 that lyses the probiotic Lactobacillus paracasei cheese strain.</title>
        <authorList>
            <person name="Alemayehu D."/>
            <person name="Ross R.P."/>
            <person name="O'Sullivan O."/>
            <person name="Coffey A."/>
            <person name="Stanton C."/>
            <person name="Fitzgerald G.F."/>
            <person name="McAuliffe O."/>
        </authorList>
    </citation>
    <scope>NUCLEOTIDE SEQUENCE [LARGE SCALE GENOMIC DNA]</scope>
    <source>
        <strain evidence="1">Lb338-1</strain>
    </source>
</reference>
<organism evidence="1 2">
    <name type="scientific">Lactobacillus phage Lb338-1</name>
    <dbReference type="NCBI Taxonomy" id="2892342"/>
    <lineage>
        <taxon>Viruses</taxon>
        <taxon>Duplodnaviria</taxon>
        <taxon>Heunggongvirae</taxon>
        <taxon>Uroviricota</taxon>
        <taxon>Caudoviricetes</taxon>
        <taxon>Herelleviridae</taxon>
        <taxon>Mooreparkvirus</taxon>
        <taxon>Mooreparkvirus Lb3381</taxon>
    </lineage>
</organism>
<dbReference type="GeneID" id="7751033"/>
<dbReference type="KEGG" id="vg:7751033"/>
<evidence type="ECO:0000313" key="1">
    <source>
        <dbReference type="EMBL" id="ACO37099.1"/>
    </source>
</evidence>
<accession>C1KFT8</accession>
<dbReference type="RefSeq" id="YP_002790857.1">
    <property type="nucleotide sequence ID" value="NC_012530.1"/>
</dbReference>
<dbReference type="EMBL" id="FJ822135">
    <property type="protein sequence ID" value="ACO37099.1"/>
    <property type="molecule type" value="Genomic_DNA"/>
</dbReference>
<gene>
    <name evidence="1" type="ORF">lb338_phage_178</name>
</gene>
<evidence type="ECO:0000313" key="2">
    <source>
        <dbReference type="Proteomes" id="UP000001878"/>
    </source>
</evidence>
<name>C1KFT8_9CAUD</name>
<dbReference type="Proteomes" id="UP000001878">
    <property type="component" value="Segment"/>
</dbReference>
<proteinExistence type="predicted"/>
<protein>
    <submittedName>
        <fullName evidence="1">Uncharacterized protein</fullName>
    </submittedName>
</protein>